<dbReference type="Proteomes" id="UP000230069">
    <property type="component" value="Unassembled WGS sequence"/>
</dbReference>
<protein>
    <submittedName>
        <fullName evidence="1">Uncharacterized protein</fullName>
    </submittedName>
</protein>
<accession>A0A2G5FBQ1</accession>
<dbReference type="EMBL" id="KZ305018">
    <property type="protein sequence ID" value="PIA65412.1"/>
    <property type="molecule type" value="Genomic_DNA"/>
</dbReference>
<keyword evidence="2" id="KW-1185">Reference proteome</keyword>
<dbReference type="AlphaFoldDB" id="A0A2G5FBQ1"/>
<evidence type="ECO:0000313" key="1">
    <source>
        <dbReference type="EMBL" id="PIA65412.1"/>
    </source>
</evidence>
<reference evidence="1 2" key="1">
    <citation type="submission" date="2017-09" db="EMBL/GenBank/DDBJ databases">
        <title>WGS assembly of Aquilegia coerulea Goldsmith.</title>
        <authorList>
            <person name="Hodges S."/>
            <person name="Kramer E."/>
            <person name="Nordborg M."/>
            <person name="Tomkins J."/>
            <person name="Borevitz J."/>
            <person name="Derieg N."/>
            <person name="Yan J."/>
            <person name="Mihaltcheva S."/>
            <person name="Hayes R.D."/>
            <person name="Rokhsar D."/>
        </authorList>
    </citation>
    <scope>NUCLEOTIDE SEQUENCE [LARGE SCALE GENOMIC DNA]</scope>
    <source>
        <strain evidence="2">cv. Goldsmith</strain>
    </source>
</reference>
<sequence length="70" mass="7681">MPGKVLIKPRPMASLSLCPQKISSFDASILAIKLALDFWYPAVLILSYNPSKTALISFICGWDSSPLRKA</sequence>
<evidence type="ECO:0000313" key="2">
    <source>
        <dbReference type="Proteomes" id="UP000230069"/>
    </source>
</evidence>
<dbReference type="InParanoid" id="A0A2G5FBQ1"/>
<proteinExistence type="predicted"/>
<gene>
    <name evidence="1" type="ORF">AQUCO_00100715v1</name>
</gene>
<name>A0A2G5FBQ1_AQUCA</name>
<organism evidence="1 2">
    <name type="scientific">Aquilegia coerulea</name>
    <name type="common">Rocky mountain columbine</name>
    <dbReference type="NCBI Taxonomy" id="218851"/>
    <lineage>
        <taxon>Eukaryota</taxon>
        <taxon>Viridiplantae</taxon>
        <taxon>Streptophyta</taxon>
        <taxon>Embryophyta</taxon>
        <taxon>Tracheophyta</taxon>
        <taxon>Spermatophyta</taxon>
        <taxon>Magnoliopsida</taxon>
        <taxon>Ranunculales</taxon>
        <taxon>Ranunculaceae</taxon>
        <taxon>Thalictroideae</taxon>
        <taxon>Aquilegia</taxon>
    </lineage>
</organism>